<dbReference type="Proteomes" id="UP000230233">
    <property type="component" value="Unassembled WGS sequence"/>
</dbReference>
<sequence>MTSPCASNSQNTPSKTDESRDPPSSSYKIQIDKENRIGGGKGFYGPLYSSTYNAMEVAVRAFLESSSKYAKREIENLRNVGRH</sequence>
<dbReference type="EMBL" id="PDUG01000014">
    <property type="protein sequence ID" value="PIC13285.1"/>
    <property type="molecule type" value="Genomic_DNA"/>
</dbReference>
<reference evidence="3" key="1">
    <citation type="submission" date="2017-10" db="EMBL/GenBank/DDBJ databases">
        <title>Rapid genome shrinkage in a self-fertile nematode reveals novel sperm competition proteins.</title>
        <authorList>
            <person name="Yin D."/>
            <person name="Schwarz E.M."/>
            <person name="Thomas C.G."/>
            <person name="Felde R.L."/>
            <person name="Korf I.F."/>
            <person name="Cutter A.D."/>
            <person name="Schartner C.M."/>
            <person name="Ralston E.J."/>
            <person name="Meyer B.J."/>
            <person name="Haag E.S."/>
        </authorList>
    </citation>
    <scope>NUCLEOTIDE SEQUENCE [LARGE SCALE GENOMIC DNA]</scope>
    <source>
        <strain evidence="3">JU1422</strain>
    </source>
</reference>
<dbReference type="Gene3D" id="1.10.510.10">
    <property type="entry name" value="Transferase(Phosphotransferase) domain 1"/>
    <property type="match status" value="1"/>
</dbReference>
<dbReference type="AlphaFoldDB" id="A0A2G5SDW6"/>
<feature type="compositionally biased region" description="Polar residues" evidence="1">
    <location>
        <begin position="1"/>
        <end position="14"/>
    </location>
</feature>
<accession>A0A2G5SDW6</accession>
<organism evidence="2 3">
    <name type="scientific">Caenorhabditis nigoni</name>
    <dbReference type="NCBI Taxonomy" id="1611254"/>
    <lineage>
        <taxon>Eukaryota</taxon>
        <taxon>Metazoa</taxon>
        <taxon>Ecdysozoa</taxon>
        <taxon>Nematoda</taxon>
        <taxon>Chromadorea</taxon>
        <taxon>Rhabditida</taxon>
        <taxon>Rhabditina</taxon>
        <taxon>Rhabditomorpha</taxon>
        <taxon>Rhabditoidea</taxon>
        <taxon>Rhabditidae</taxon>
        <taxon>Peloderinae</taxon>
        <taxon>Caenorhabditis</taxon>
    </lineage>
</organism>
<protein>
    <submittedName>
        <fullName evidence="2">Uncharacterized protein</fullName>
    </submittedName>
</protein>
<proteinExistence type="predicted"/>
<feature type="region of interest" description="Disordered" evidence="1">
    <location>
        <begin position="1"/>
        <end position="32"/>
    </location>
</feature>
<keyword evidence="3" id="KW-1185">Reference proteome</keyword>
<comment type="caution">
    <text evidence="2">The sequence shown here is derived from an EMBL/GenBank/DDBJ whole genome shotgun (WGS) entry which is preliminary data.</text>
</comment>
<evidence type="ECO:0000313" key="2">
    <source>
        <dbReference type="EMBL" id="PIC13285.1"/>
    </source>
</evidence>
<evidence type="ECO:0000313" key="3">
    <source>
        <dbReference type="Proteomes" id="UP000230233"/>
    </source>
</evidence>
<dbReference type="OrthoDB" id="10505091at2759"/>
<name>A0A2G5SDW6_9PELO</name>
<evidence type="ECO:0000256" key="1">
    <source>
        <dbReference type="SAM" id="MobiDB-lite"/>
    </source>
</evidence>
<gene>
    <name evidence="2" type="ORF">B9Z55_027910</name>
</gene>